<name>A0A8H6YJT7_9AGAR</name>
<gene>
    <name evidence="3" type="ORF">MSAN_01148100</name>
</gene>
<dbReference type="Gene3D" id="2.60.120.260">
    <property type="entry name" value="Galactose-binding domain-like"/>
    <property type="match status" value="1"/>
</dbReference>
<sequence>MMFSRLFLALLYSTSALAKLTNYTIDDTSPLVAYNGPIILQCHPGTCAQGWTNQTFNSTSTITSDSITVSFTGSSVYVFLDATSDVLFTLDNSQDVAFWTPPPPPNGTIHLAYHSTSLSPTPHTLVIAPSAPDGIIDLDYILYTVDVKHTPHRHHRWECSRRSGSSPRSPRTHRLPRSAAELEAEEVERAVVASGVEGELSLRAGGRSARR</sequence>
<keyword evidence="4" id="KW-1185">Reference proteome</keyword>
<feature type="region of interest" description="Disordered" evidence="1">
    <location>
        <begin position="158"/>
        <end position="185"/>
    </location>
</feature>
<keyword evidence="2" id="KW-0732">Signal</keyword>
<proteinExistence type="predicted"/>
<protein>
    <submittedName>
        <fullName evidence="3">Uncharacterized protein</fullName>
    </submittedName>
</protein>
<reference evidence="3" key="1">
    <citation type="submission" date="2020-05" db="EMBL/GenBank/DDBJ databases">
        <title>Mycena genomes resolve the evolution of fungal bioluminescence.</title>
        <authorList>
            <person name="Tsai I.J."/>
        </authorList>
    </citation>
    <scope>NUCLEOTIDE SEQUENCE</scope>
    <source>
        <strain evidence="3">160909Yilan</strain>
    </source>
</reference>
<dbReference type="AlphaFoldDB" id="A0A8H6YJT7"/>
<evidence type="ECO:0000313" key="3">
    <source>
        <dbReference type="EMBL" id="KAF7361163.1"/>
    </source>
</evidence>
<dbReference type="Proteomes" id="UP000623467">
    <property type="component" value="Unassembled WGS sequence"/>
</dbReference>
<organism evidence="3 4">
    <name type="scientific">Mycena sanguinolenta</name>
    <dbReference type="NCBI Taxonomy" id="230812"/>
    <lineage>
        <taxon>Eukaryota</taxon>
        <taxon>Fungi</taxon>
        <taxon>Dikarya</taxon>
        <taxon>Basidiomycota</taxon>
        <taxon>Agaricomycotina</taxon>
        <taxon>Agaricomycetes</taxon>
        <taxon>Agaricomycetidae</taxon>
        <taxon>Agaricales</taxon>
        <taxon>Marasmiineae</taxon>
        <taxon>Mycenaceae</taxon>
        <taxon>Mycena</taxon>
    </lineage>
</organism>
<accession>A0A8H6YJT7</accession>
<feature type="chain" id="PRO_5034986997" evidence="2">
    <location>
        <begin position="19"/>
        <end position="211"/>
    </location>
</feature>
<evidence type="ECO:0000313" key="4">
    <source>
        <dbReference type="Proteomes" id="UP000623467"/>
    </source>
</evidence>
<dbReference type="EMBL" id="JACAZH010000008">
    <property type="protein sequence ID" value="KAF7361163.1"/>
    <property type="molecule type" value="Genomic_DNA"/>
</dbReference>
<feature type="signal peptide" evidence="2">
    <location>
        <begin position="1"/>
        <end position="18"/>
    </location>
</feature>
<comment type="caution">
    <text evidence="3">The sequence shown here is derived from an EMBL/GenBank/DDBJ whole genome shotgun (WGS) entry which is preliminary data.</text>
</comment>
<evidence type="ECO:0000256" key="2">
    <source>
        <dbReference type="SAM" id="SignalP"/>
    </source>
</evidence>
<dbReference type="OrthoDB" id="3048508at2759"/>
<evidence type="ECO:0000256" key="1">
    <source>
        <dbReference type="SAM" id="MobiDB-lite"/>
    </source>
</evidence>